<evidence type="ECO:0000313" key="1">
    <source>
        <dbReference type="EMBL" id="BCR04566.1"/>
    </source>
</evidence>
<reference evidence="1 2" key="2">
    <citation type="journal article" date="2021" name="Int. J. Syst. Evol. Microbiol.">
        <title>Isolation and Polyphasic Characterization of Desulfuromonas versatilis sp. Nov., an Electrogenic Bacteria Capable of Versatile Metabolism Isolated from a Graphene Oxide-Reducing Enrichment Culture.</title>
        <authorList>
            <person name="Xie L."/>
            <person name="Yoshida N."/>
            <person name="Ishii S."/>
            <person name="Meng L."/>
        </authorList>
    </citation>
    <scope>NUCLEOTIDE SEQUENCE [LARGE SCALE GENOMIC DNA]</scope>
    <source>
        <strain evidence="1 2">NIT-T3</strain>
    </source>
</reference>
<gene>
    <name evidence="1" type="ORF">DESUT3_16350</name>
</gene>
<accession>A0ABN6DX61</accession>
<sequence length="161" mass="17730">MNQRVSLSLLLAVSVGLLATGCEKTLRPHLRPEPVEARNRFQPTPTSLVYSLPREKLVPACRKALVSMGFSVEKSAERVTTFERQLDIHRLSRTGGLPGPPLFCTISVDLEQAPPGGNRVTPTAKISAVPNYDPTARVPVDLPGWEMELRREFFDQLAAAL</sequence>
<dbReference type="EMBL" id="AP024355">
    <property type="protein sequence ID" value="BCR04566.1"/>
    <property type="molecule type" value="Genomic_DNA"/>
</dbReference>
<name>A0ABN6DX61_9BACT</name>
<dbReference type="RefSeq" id="WP_221252024.1">
    <property type="nucleotide sequence ID" value="NZ_AP024355.1"/>
</dbReference>
<dbReference type="Proteomes" id="UP001319827">
    <property type="component" value="Chromosome"/>
</dbReference>
<keyword evidence="2" id="KW-1185">Reference proteome</keyword>
<proteinExistence type="predicted"/>
<evidence type="ECO:0008006" key="3">
    <source>
        <dbReference type="Google" id="ProtNLM"/>
    </source>
</evidence>
<evidence type="ECO:0000313" key="2">
    <source>
        <dbReference type="Proteomes" id="UP001319827"/>
    </source>
</evidence>
<organism evidence="1 2">
    <name type="scientific">Desulfuromonas versatilis</name>
    <dbReference type="NCBI Taxonomy" id="2802975"/>
    <lineage>
        <taxon>Bacteria</taxon>
        <taxon>Pseudomonadati</taxon>
        <taxon>Thermodesulfobacteriota</taxon>
        <taxon>Desulfuromonadia</taxon>
        <taxon>Desulfuromonadales</taxon>
        <taxon>Desulfuromonadaceae</taxon>
        <taxon>Desulfuromonas</taxon>
    </lineage>
</organism>
<dbReference type="PROSITE" id="PS51257">
    <property type="entry name" value="PROKAR_LIPOPROTEIN"/>
    <property type="match status" value="1"/>
</dbReference>
<protein>
    <recommendedName>
        <fullName evidence="3">Lipoprotein</fullName>
    </recommendedName>
</protein>
<reference evidence="1 2" key="1">
    <citation type="journal article" date="2016" name="C (Basel)">
        <title>Selective Growth of and Electricity Production by Marine Exoelectrogenic Bacteria in Self-Aggregated Hydrogel of Microbially Reduced Graphene Oxide.</title>
        <authorList>
            <person name="Yoshida N."/>
            <person name="Goto Y."/>
            <person name="Miyata Y."/>
        </authorList>
    </citation>
    <scope>NUCLEOTIDE SEQUENCE [LARGE SCALE GENOMIC DNA]</scope>
    <source>
        <strain evidence="1 2">NIT-T3</strain>
    </source>
</reference>